<name>A0A0N0GMT0_9NEIS</name>
<dbReference type="PANTHER" id="PTHR21064">
    <property type="entry name" value="AMINOGLYCOSIDE PHOSPHOTRANSFERASE DOMAIN-CONTAINING PROTEIN-RELATED"/>
    <property type="match status" value="1"/>
</dbReference>
<dbReference type="PATRIC" id="fig|857265.3.peg.2739"/>
<evidence type="ECO:0000256" key="4">
    <source>
        <dbReference type="ARBA" id="ARBA00022741"/>
    </source>
</evidence>
<evidence type="ECO:0000259" key="10">
    <source>
        <dbReference type="Pfam" id="PF01636"/>
    </source>
</evidence>
<evidence type="ECO:0000256" key="9">
    <source>
        <dbReference type="NCBIfam" id="TIGR00938"/>
    </source>
</evidence>
<comment type="catalytic activity">
    <reaction evidence="8">
        <text>L-homoserine + ATP = O-phospho-L-homoserine + ADP + H(+)</text>
        <dbReference type="Rhea" id="RHEA:13985"/>
        <dbReference type="ChEBI" id="CHEBI:15378"/>
        <dbReference type="ChEBI" id="CHEBI:30616"/>
        <dbReference type="ChEBI" id="CHEBI:57476"/>
        <dbReference type="ChEBI" id="CHEBI:57590"/>
        <dbReference type="ChEBI" id="CHEBI:456216"/>
        <dbReference type="EC" id="2.7.1.39"/>
    </reaction>
</comment>
<dbReference type="CDD" id="cd05153">
    <property type="entry name" value="HomoserineK_II"/>
    <property type="match status" value="1"/>
</dbReference>
<keyword evidence="12" id="KW-1185">Reference proteome</keyword>
<dbReference type="GO" id="GO:0005524">
    <property type="term" value="F:ATP binding"/>
    <property type="evidence" value="ECO:0007669"/>
    <property type="project" value="UniProtKB-KW"/>
</dbReference>
<keyword evidence="6 8" id="KW-0067">ATP-binding</keyword>
<dbReference type="InterPro" id="IPR050249">
    <property type="entry name" value="Pseudomonas-type_ThrB"/>
</dbReference>
<dbReference type="STRING" id="857265.WG78_13305"/>
<dbReference type="AlphaFoldDB" id="A0A0N0GMT0"/>
<evidence type="ECO:0000313" key="11">
    <source>
        <dbReference type="EMBL" id="KPC52039.1"/>
    </source>
</evidence>
<dbReference type="RefSeq" id="WP_053938311.1">
    <property type="nucleotide sequence ID" value="NZ_LAQT01000010.1"/>
</dbReference>
<comment type="similarity">
    <text evidence="7 8">Belongs to the pseudomonas-type ThrB family.</text>
</comment>
<comment type="pathway">
    <text evidence="8">Amino-acid biosynthesis; L-threonine biosynthesis; L-threonine from L-aspartate: step 4/5.</text>
</comment>
<dbReference type="EC" id="2.7.1.39" evidence="8 9"/>
<dbReference type="EMBL" id="LAQT01000010">
    <property type="protein sequence ID" value="KPC52039.1"/>
    <property type="molecule type" value="Genomic_DNA"/>
</dbReference>
<evidence type="ECO:0000256" key="1">
    <source>
        <dbReference type="ARBA" id="ARBA00022605"/>
    </source>
</evidence>
<keyword evidence="2 8" id="KW-0808">Transferase</keyword>
<evidence type="ECO:0000256" key="5">
    <source>
        <dbReference type="ARBA" id="ARBA00022777"/>
    </source>
</evidence>
<dbReference type="NCBIfam" id="TIGR00938">
    <property type="entry name" value="thrB_alt"/>
    <property type="match status" value="1"/>
</dbReference>
<dbReference type="Proteomes" id="UP000037939">
    <property type="component" value="Unassembled WGS sequence"/>
</dbReference>
<evidence type="ECO:0000256" key="7">
    <source>
        <dbReference type="ARBA" id="ARBA00038240"/>
    </source>
</evidence>
<dbReference type="InterPro" id="IPR005280">
    <property type="entry name" value="Homoserine_kinase_II"/>
</dbReference>
<keyword evidence="3 8" id="KW-0791">Threonine biosynthesis</keyword>
<feature type="domain" description="Aminoglycoside phosphotransferase" evidence="10">
    <location>
        <begin position="27"/>
        <end position="253"/>
    </location>
</feature>
<dbReference type="UniPathway" id="UPA00050">
    <property type="reaction ID" value="UER00064"/>
</dbReference>
<sequence>MSVFTTVTPDDLAPFLKRYYIGQLVDLKGIAAGITNTNYFVTTTHGRYVLTLFEALQSSDLPYYVNLTAHLAHHGIAVAAPIANIDDQYTDTLNGRPTLLVPCLPGTVVDEPNVAQCAQVGEMLAQMHLASRSYPAHMPNPRGVQWWADTAAEVMQYLDADTAARLQAEVDLQLRQDYTTLPQGVIHADLFRDNVLLDGDRIGGFIDFYYACNDALLYDLAIALNDWCREEDGDIDRARAEAMLQAYQSVRPLETAEFAAWPVILRGAALRFWTSRLLDFYKPATGEMTYAKDPTQYERVITHHAQRQDFWLTPAPV</sequence>
<evidence type="ECO:0000256" key="6">
    <source>
        <dbReference type="ARBA" id="ARBA00022840"/>
    </source>
</evidence>
<dbReference type="Gene3D" id="3.30.200.20">
    <property type="entry name" value="Phosphorylase Kinase, domain 1"/>
    <property type="match status" value="1"/>
</dbReference>
<evidence type="ECO:0000313" key="12">
    <source>
        <dbReference type="Proteomes" id="UP000037939"/>
    </source>
</evidence>
<dbReference type="HAMAP" id="MF_00301">
    <property type="entry name" value="Homoser_kinase_2"/>
    <property type="match status" value="1"/>
</dbReference>
<reference evidence="11 12" key="1">
    <citation type="submission" date="2015-07" db="EMBL/GenBank/DDBJ databases">
        <title>Draft genome sequence of the Amantichitinum ursilacus IGB-41, a new chitin-degrading bacterium.</title>
        <authorList>
            <person name="Kirstahler P."/>
            <person name="Guenther M."/>
            <person name="Grumaz C."/>
            <person name="Rupp S."/>
            <person name="Zibek S."/>
            <person name="Sohn K."/>
        </authorList>
    </citation>
    <scope>NUCLEOTIDE SEQUENCE [LARGE SCALE GENOMIC DNA]</scope>
    <source>
        <strain evidence="11 12">IGB-41</strain>
    </source>
</reference>
<evidence type="ECO:0000256" key="2">
    <source>
        <dbReference type="ARBA" id="ARBA00022679"/>
    </source>
</evidence>
<dbReference type="PANTHER" id="PTHR21064:SF6">
    <property type="entry name" value="AMINOGLYCOSIDE PHOSPHOTRANSFERASE DOMAIN-CONTAINING PROTEIN"/>
    <property type="match status" value="1"/>
</dbReference>
<dbReference type="Pfam" id="PF01636">
    <property type="entry name" value="APH"/>
    <property type="match status" value="1"/>
</dbReference>
<keyword evidence="4 8" id="KW-0547">Nucleotide-binding</keyword>
<dbReference type="SUPFAM" id="SSF56112">
    <property type="entry name" value="Protein kinase-like (PK-like)"/>
    <property type="match status" value="1"/>
</dbReference>
<organism evidence="11 12">
    <name type="scientific">Amantichitinum ursilacus</name>
    <dbReference type="NCBI Taxonomy" id="857265"/>
    <lineage>
        <taxon>Bacteria</taxon>
        <taxon>Pseudomonadati</taxon>
        <taxon>Pseudomonadota</taxon>
        <taxon>Betaproteobacteria</taxon>
        <taxon>Neisseriales</taxon>
        <taxon>Chitinibacteraceae</taxon>
        <taxon>Amantichitinum</taxon>
    </lineage>
</organism>
<keyword evidence="1 8" id="KW-0028">Amino-acid biosynthesis</keyword>
<comment type="caution">
    <text evidence="11">The sequence shown here is derived from an EMBL/GenBank/DDBJ whole genome shotgun (WGS) entry which is preliminary data.</text>
</comment>
<dbReference type="InterPro" id="IPR002575">
    <property type="entry name" value="Aminoglycoside_PTrfase"/>
</dbReference>
<dbReference type="InterPro" id="IPR011009">
    <property type="entry name" value="Kinase-like_dom_sf"/>
</dbReference>
<evidence type="ECO:0000256" key="3">
    <source>
        <dbReference type="ARBA" id="ARBA00022697"/>
    </source>
</evidence>
<dbReference type="GO" id="GO:0009088">
    <property type="term" value="P:threonine biosynthetic process"/>
    <property type="evidence" value="ECO:0007669"/>
    <property type="project" value="UniProtKB-UniRule"/>
</dbReference>
<protein>
    <recommendedName>
        <fullName evidence="8 9">Homoserine kinase</fullName>
        <shortName evidence="8">HK</shortName>
        <shortName evidence="8">HSK</shortName>
        <ecNumber evidence="8 9">2.7.1.39</ecNumber>
    </recommendedName>
</protein>
<evidence type="ECO:0000256" key="8">
    <source>
        <dbReference type="HAMAP-Rule" id="MF_00301"/>
    </source>
</evidence>
<dbReference type="NCBIfam" id="NF003558">
    <property type="entry name" value="PRK05231.1"/>
    <property type="match status" value="1"/>
</dbReference>
<dbReference type="Gene3D" id="3.90.1200.10">
    <property type="match status" value="1"/>
</dbReference>
<accession>A0A0N0GMT0</accession>
<proteinExistence type="inferred from homology"/>
<dbReference type="GO" id="GO:0004413">
    <property type="term" value="F:homoserine kinase activity"/>
    <property type="evidence" value="ECO:0007669"/>
    <property type="project" value="UniProtKB-UniRule"/>
</dbReference>
<dbReference type="OrthoDB" id="9777460at2"/>
<keyword evidence="5 8" id="KW-0418">Kinase</keyword>
<gene>
    <name evidence="8 11" type="primary">thrB</name>
    <name evidence="11" type="ORF">WG78_13305</name>
</gene>